<dbReference type="GeneID" id="71997533"/>
<comment type="caution">
    <text evidence="1">The sequence shown here is derived from an EMBL/GenBank/DDBJ whole genome shotgun (WGS) entry which is preliminary data.</text>
</comment>
<gene>
    <name evidence="1" type="ORF">C8Q71DRAFT_180401</name>
</gene>
<dbReference type="RefSeq" id="XP_047776120.1">
    <property type="nucleotide sequence ID" value="XM_047916801.1"/>
</dbReference>
<evidence type="ECO:0000313" key="1">
    <source>
        <dbReference type="EMBL" id="KAH9833380.1"/>
    </source>
</evidence>
<keyword evidence="2" id="KW-1185">Reference proteome</keyword>
<sequence>MSREAAGAGATTSRGMTVKDADEHAHFLSIWSRNTLESRSNAPSHHAHTRRGPTPTAALVLAAIPAVLNERRRRPRRWVEDARLVSNILCAFSEFPAREYLRFGDRYVQSTSLRQSRYSIRFVLDPTVPRWQALSLRDLPVRPHITALGSGLQWICVRTSPSSEDASLPCSVVTATQIRLSHSSSDPQGNLSINAIRRLILLGRLAPAPEDLLDLPDK</sequence>
<dbReference type="EMBL" id="JADCUA010000018">
    <property type="protein sequence ID" value="KAH9833380.1"/>
    <property type="molecule type" value="Genomic_DNA"/>
</dbReference>
<organism evidence="1 2">
    <name type="scientific">Rhodofomes roseus</name>
    <dbReference type="NCBI Taxonomy" id="34475"/>
    <lineage>
        <taxon>Eukaryota</taxon>
        <taxon>Fungi</taxon>
        <taxon>Dikarya</taxon>
        <taxon>Basidiomycota</taxon>
        <taxon>Agaricomycotina</taxon>
        <taxon>Agaricomycetes</taxon>
        <taxon>Polyporales</taxon>
        <taxon>Rhodofomes</taxon>
    </lineage>
</organism>
<dbReference type="Proteomes" id="UP000814176">
    <property type="component" value="Unassembled WGS sequence"/>
</dbReference>
<proteinExistence type="predicted"/>
<protein>
    <submittedName>
        <fullName evidence="1">Uncharacterized protein</fullName>
    </submittedName>
</protein>
<reference evidence="1 2" key="1">
    <citation type="journal article" date="2021" name="Environ. Microbiol.">
        <title>Gene family expansions and transcriptome signatures uncover fungal adaptations to wood decay.</title>
        <authorList>
            <person name="Hage H."/>
            <person name="Miyauchi S."/>
            <person name="Viragh M."/>
            <person name="Drula E."/>
            <person name="Min B."/>
            <person name="Chaduli D."/>
            <person name="Navarro D."/>
            <person name="Favel A."/>
            <person name="Norest M."/>
            <person name="Lesage-Meessen L."/>
            <person name="Balint B."/>
            <person name="Merenyi Z."/>
            <person name="de Eugenio L."/>
            <person name="Morin E."/>
            <person name="Martinez A.T."/>
            <person name="Baldrian P."/>
            <person name="Stursova M."/>
            <person name="Martinez M.J."/>
            <person name="Novotny C."/>
            <person name="Magnuson J.K."/>
            <person name="Spatafora J.W."/>
            <person name="Maurice S."/>
            <person name="Pangilinan J."/>
            <person name="Andreopoulos W."/>
            <person name="LaButti K."/>
            <person name="Hundley H."/>
            <person name="Na H."/>
            <person name="Kuo A."/>
            <person name="Barry K."/>
            <person name="Lipzen A."/>
            <person name="Henrissat B."/>
            <person name="Riley R."/>
            <person name="Ahrendt S."/>
            <person name="Nagy L.G."/>
            <person name="Grigoriev I.V."/>
            <person name="Martin F."/>
            <person name="Rosso M.N."/>
        </authorList>
    </citation>
    <scope>NUCLEOTIDE SEQUENCE [LARGE SCALE GENOMIC DNA]</scope>
    <source>
        <strain evidence="1 2">CIRM-BRFM 1785</strain>
    </source>
</reference>
<name>A0ABQ8K8U6_9APHY</name>
<evidence type="ECO:0000313" key="2">
    <source>
        <dbReference type="Proteomes" id="UP000814176"/>
    </source>
</evidence>
<accession>A0ABQ8K8U6</accession>